<keyword evidence="2" id="KW-0472">Membrane</keyword>
<dbReference type="SUPFAM" id="SSF48350">
    <property type="entry name" value="GTPase activation domain, GAP"/>
    <property type="match status" value="1"/>
</dbReference>
<proteinExistence type="predicted"/>
<feature type="region of interest" description="Disordered" evidence="1">
    <location>
        <begin position="547"/>
        <end position="569"/>
    </location>
</feature>
<evidence type="ECO:0000256" key="1">
    <source>
        <dbReference type="SAM" id="MobiDB-lite"/>
    </source>
</evidence>
<reference evidence="5 6" key="1">
    <citation type="submission" date="2024-01" db="EMBL/GenBank/DDBJ databases">
        <title>A draft genome for the cacao thread blight pathogen Marasmiellus scandens.</title>
        <authorList>
            <person name="Baruah I.K."/>
            <person name="Leung J."/>
            <person name="Bukari Y."/>
            <person name="Amoako-Attah I."/>
            <person name="Meinhardt L.W."/>
            <person name="Bailey B.A."/>
            <person name="Cohen S.P."/>
        </authorList>
    </citation>
    <scope>NUCLEOTIDE SEQUENCE [LARGE SCALE GENOMIC DNA]</scope>
    <source>
        <strain evidence="5 6">GH-19</strain>
    </source>
</reference>
<dbReference type="SUPFAM" id="SSF52087">
    <property type="entry name" value="CRAL/TRIO domain"/>
    <property type="match status" value="1"/>
</dbReference>
<dbReference type="CDD" id="cd00170">
    <property type="entry name" value="SEC14"/>
    <property type="match status" value="1"/>
</dbReference>
<dbReference type="PROSITE" id="PS50238">
    <property type="entry name" value="RHOGAP"/>
    <property type="match status" value="1"/>
</dbReference>
<dbReference type="InterPro" id="IPR036865">
    <property type="entry name" value="CRAL-TRIO_dom_sf"/>
</dbReference>
<comment type="caution">
    <text evidence="5">The sequence shown here is derived from an EMBL/GenBank/DDBJ whole genome shotgun (WGS) entry which is preliminary data.</text>
</comment>
<evidence type="ECO:0000313" key="6">
    <source>
        <dbReference type="Proteomes" id="UP001498398"/>
    </source>
</evidence>
<dbReference type="Proteomes" id="UP001498398">
    <property type="component" value="Unassembled WGS sequence"/>
</dbReference>
<evidence type="ECO:0000259" key="4">
    <source>
        <dbReference type="PROSITE" id="PS50238"/>
    </source>
</evidence>
<dbReference type="EMBL" id="JBANRG010000038">
    <property type="protein sequence ID" value="KAK7448517.1"/>
    <property type="molecule type" value="Genomic_DNA"/>
</dbReference>
<feature type="compositionally biased region" description="Low complexity" evidence="1">
    <location>
        <begin position="551"/>
        <end position="568"/>
    </location>
</feature>
<accession>A0ABR1J2K3</accession>
<dbReference type="InterPro" id="IPR000198">
    <property type="entry name" value="RhoGAP_dom"/>
</dbReference>
<dbReference type="Gene3D" id="3.40.525.10">
    <property type="entry name" value="CRAL-TRIO lipid binding domain"/>
    <property type="match status" value="1"/>
</dbReference>
<sequence length="920" mass="96844">MPPNSNLTLKQRLAALSVAPSNPSSPQAQSFVDSLRSPRRGKALFTPPWIKRSNESFAGVGAEQDEYEIMQEVMTRMIFQAGVDFETRPMVVMNASAMPDPREVNYDLLLSRILSYLNLYVESDYTVVFFAAGGRHTPGWNWVWKAYRSLSRKYRKNLKRLYIVHSTFFSKMLFSLAGAIISPKFFRKIAYIDTLSDLALHVPLTQIDIPPAVYQENLKHESRITLPSLHSASSSAAFGVSLEDIMGYQGEKGPIPRVVRDCIQHLRDSGLNEEGLFRRSPSSQLLRAAQEAYDRGQVVSLEIWEAAPGGGAHLAAVLLKKYLRDLPNPVFGEELYALIRRCPVPTSDPADGEAVRYVREVILPELPPCVYILLSHILHLCHEVSLRSASNRMDAHNLAVVITPNLVKGSNPVRDVQMCVIPAAPGPTVSTLTPPSPNSSNPNSPRSTTLSPASPLQASYTASPSSPSRSHLSPNVPPSPSTPQTPSTPAAISENRTTLGMVIKLCIQRYYEVFDEVLDRGEVIGYGTYGSERYGVGYMGSGLSVGADPNASAEASAEGSREASVAGEVSDTLGEGVSLSFRAAAASSQAAQGSSVSGPGEANNETESVSSPTDSAPARNGFANASGALGNGMGPEMKTASTSNAQSNSKPSTTNPNTIRTGSSNSLTVPSLLSSFNQHHRRKSSALSGVSDASEDIDDEMLVMPIGPSGSSGSFGRSIGHGYSQSTPETPSPSTPGFPNLASSSGPPSSWIGAGGGTSTFRAPKHRTTLSGGSAASRFSNSSSFRSGAGRSVHTVDYPSGSGGAPPSSFTIKAKARSMISVDSGSISGINAGSSRFTGDPGGWGGTVTTKKGSISIGRGTNRQTGKGIGAGVEAIGITAEGFFTPPSGGGGTGTDTTSGEDKKEPSHVLLPSSPPNLDG</sequence>
<dbReference type="PANTHER" id="PTHR45808:SF2">
    <property type="entry name" value="RHO GTPASE-ACTIVATING PROTEIN 68F"/>
    <property type="match status" value="1"/>
</dbReference>
<dbReference type="InterPro" id="IPR001251">
    <property type="entry name" value="CRAL-TRIO_dom"/>
</dbReference>
<feature type="region of interest" description="Disordered" evidence="1">
    <location>
        <begin position="880"/>
        <end position="920"/>
    </location>
</feature>
<evidence type="ECO:0000259" key="3">
    <source>
        <dbReference type="PROSITE" id="PS50191"/>
    </source>
</evidence>
<feature type="region of interest" description="Disordered" evidence="1">
    <location>
        <begin position="427"/>
        <end position="493"/>
    </location>
</feature>
<dbReference type="CDD" id="cd00159">
    <property type="entry name" value="RhoGAP"/>
    <property type="match status" value="1"/>
</dbReference>
<dbReference type="PANTHER" id="PTHR45808">
    <property type="entry name" value="RHO GTPASE-ACTIVATING PROTEIN 68F"/>
    <property type="match status" value="1"/>
</dbReference>
<gene>
    <name evidence="5" type="ORF">VKT23_013779</name>
</gene>
<feature type="region of interest" description="Disordered" evidence="1">
    <location>
        <begin position="702"/>
        <end position="790"/>
    </location>
</feature>
<dbReference type="SMART" id="SM00324">
    <property type="entry name" value="RhoGAP"/>
    <property type="match status" value="1"/>
</dbReference>
<dbReference type="InterPro" id="IPR008936">
    <property type="entry name" value="Rho_GTPase_activation_prot"/>
</dbReference>
<feature type="region of interest" description="Disordered" evidence="1">
    <location>
        <begin position="589"/>
        <end position="670"/>
    </location>
</feature>
<dbReference type="Pfam" id="PF13716">
    <property type="entry name" value="CRAL_TRIO_2"/>
    <property type="match status" value="1"/>
</dbReference>
<feature type="region of interest" description="Disordered" evidence="1">
    <location>
        <begin position="833"/>
        <end position="868"/>
    </location>
</feature>
<feature type="compositionally biased region" description="Low complexity" evidence="1">
    <location>
        <begin position="427"/>
        <end position="452"/>
    </location>
</feature>
<dbReference type="Pfam" id="PF00620">
    <property type="entry name" value="RhoGAP"/>
    <property type="match status" value="1"/>
</dbReference>
<feature type="transmembrane region" description="Helical" evidence="2">
    <location>
        <begin position="161"/>
        <end position="181"/>
    </location>
</feature>
<feature type="compositionally biased region" description="Polar residues" evidence="1">
    <location>
        <begin position="639"/>
        <end position="670"/>
    </location>
</feature>
<evidence type="ECO:0008006" key="7">
    <source>
        <dbReference type="Google" id="ProtNLM"/>
    </source>
</evidence>
<keyword evidence="2" id="KW-1133">Transmembrane helix</keyword>
<feature type="compositionally biased region" description="Low complexity" evidence="1">
    <location>
        <begin position="459"/>
        <end position="474"/>
    </location>
</feature>
<keyword evidence="6" id="KW-1185">Reference proteome</keyword>
<feature type="compositionally biased region" description="Low complexity" evidence="1">
    <location>
        <begin position="589"/>
        <end position="598"/>
    </location>
</feature>
<evidence type="ECO:0000256" key="2">
    <source>
        <dbReference type="SAM" id="Phobius"/>
    </source>
</evidence>
<feature type="domain" description="CRAL-TRIO" evidence="3">
    <location>
        <begin position="66"/>
        <end position="221"/>
    </location>
</feature>
<keyword evidence="2" id="KW-0812">Transmembrane</keyword>
<dbReference type="Gene3D" id="1.10.555.10">
    <property type="entry name" value="Rho GTPase activation protein"/>
    <property type="match status" value="1"/>
</dbReference>
<feature type="compositionally biased region" description="Polar residues" evidence="1">
    <location>
        <begin position="603"/>
        <end position="614"/>
    </location>
</feature>
<feature type="compositionally biased region" description="Low complexity" evidence="1">
    <location>
        <begin position="707"/>
        <end position="729"/>
    </location>
</feature>
<protein>
    <recommendedName>
        <fullName evidence="7">Rho-GAP domain-containing protein</fullName>
    </recommendedName>
</protein>
<feature type="domain" description="Rho-GAP" evidence="4">
    <location>
        <begin position="240"/>
        <end position="440"/>
    </location>
</feature>
<name>A0ABR1J2K3_9AGAR</name>
<organism evidence="5 6">
    <name type="scientific">Marasmiellus scandens</name>
    <dbReference type="NCBI Taxonomy" id="2682957"/>
    <lineage>
        <taxon>Eukaryota</taxon>
        <taxon>Fungi</taxon>
        <taxon>Dikarya</taxon>
        <taxon>Basidiomycota</taxon>
        <taxon>Agaricomycotina</taxon>
        <taxon>Agaricomycetes</taxon>
        <taxon>Agaricomycetidae</taxon>
        <taxon>Agaricales</taxon>
        <taxon>Marasmiineae</taxon>
        <taxon>Omphalotaceae</taxon>
        <taxon>Marasmiellus</taxon>
    </lineage>
</organism>
<dbReference type="PROSITE" id="PS50191">
    <property type="entry name" value="CRAL_TRIO"/>
    <property type="match status" value="1"/>
</dbReference>
<feature type="compositionally biased region" description="Low complexity" evidence="1">
    <location>
        <begin position="771"/>
        <end position="790"/>
    </location>
</feature>
<evidence type="ECO:0000313" key="5">
    <source>
        <dbReference type="EMBL" id="KAK7448517.1"/>
    </source>
</evidence>